<sequence length="649" mass="66416">MVTTAVTHARRRWREAVSRLDRARGAKALVAYGTSFGLVTAWAGVHNGIFAAMGCYIDAYGARDPYPRRGPLLAVLSAGFAAAFLAGSLAAGTVWAMAGVLSVFAAVATLFVRTLHLSGPGSYFVVLVAALTAFLPPAGLADTASRTGFLLFGAALSWATAMSGRLVAPHAPEERAVATALRAVADFARSTAGNGGAPDRTAAAQRRAYGAVHAAWSSVADARGRAAGPPPPRLLTLYALALRSETVLDAASEAAQRPDRPVPAAWPAALREAAAAVRSGRDPVRRPDARESGYAPPPRPEDVCALSPGLLRAARDLWPRPLPPRTGPGTELRRLLSLSSPAPAVALRVGLAVAAGTALGTVLPVLHPAWVAVGAAAALQGADRRPPRRAAARLTGTVAGAGVTAVACHLHEPGLWATVATATVVHAVSRAVPAGALFTRMLLNTPVALLLVGAVLPPGRSLEELALYRMLDLALGLTVGLAAAVSVPGVPARAVSAAVSEAVAAAGAAVCERLRGGGADARAEGLAWQRAAVLWDMYASVPAEEIRPTGTADRLWPTLLTVRRLLPPRPPGTGPARPDPGGGALAGAYLRHLADAARQGLPGSPPLRSVTARPPAALAVRHPELYDRLEALGRALRGDALTSPAAPGG</sequence>
<evidence type="ECO:0000313" key="9">
    <source>
        <dbReference type="Proteomes" id="UP001052655"/>
    </source>
</evidence>
<reference evidence="8" key="1">
    <citation type="submission" date="2024-05" db="EMBL/GenBank/DDBJ databases">
        <title>Whole genome shotgun sequence of Streptomyces daghestanicus NBRC 12762.</title>
        <authorList>
            <person name="Komaki H."/>
            <person name="Tamura T."/>
        </authorList>
    </citation>
    <scope>NUCLEOTIDE SEQUENCE</scope>
    <source>
        <strain evidence="8">NBRC 12762</strain>
    </source>
</reference>
<dbReference type="InterPro" id="IPR049453">
    <property type="entry name" value="Memb_transporter_dom"/>
</dbReference>
<feature type="transmembrane region" description="Helical" evidence="6">
    <location>
        <begin position="94"/>
        <end position="115"/>
    </location>
</feature>
<accession>A0ABQ3QCT4</accession>
<feature type="compositionally biased region" description="Basic and acidic residues" evidence="5">
    <location>
        <begin position="279"/>
        <end position="291"/>
    </location>
</feature>
<name>A0ABQ3QCT4_9ACTN</name>
<keyword evidence="9" id="KW-1185">Reference proteome</keyword>
<evidence type="ECO:0000256" key="6">
    <source>
        <dbReference type="SAM" id="Phobius"/>
    </source>
</evidence>
<evidence type="ECO:0000313" key="8">
    <source>
        <dbReference type="EMBL" id="GHI35087.1"/>
    </source>
</evidence>
<comment type="caution">
    <text evidence="8">The sequence shown here is derived from an EMBL/GenBank/DDBJ whole genome shotgun (WGS) entry which is preliminary data.</text>
</comment>
<evidence type="ECO:0000256" key="1">
    <source>
        <dbReference type="ARBA" id="ARBA00004141"/>
    </source>
</evidence>
<evidence type="ECO:0000256" key="4">
    <source>
        <dbReference type="ARBA" id="ARBA00023136"/>
    </source>
</evidence>
<evidence type="ECO:0000256" key="5">
    <source>
        <dbReference type="SAM" id="MobiDB-lite"/>
    </source>
</evidence>
<keyword evidence="2 6" id="KW-0812">Transmembrane</keyword>
<dbReference type="Pfam" id="PF13515">
    <property type="entry name" value="FUSC_2"/>
    <property type="match status" value="1"/>
</dbReference>
<feature type="region of interest" description="Disordered" evidence="5">
    <location>
        <begin position="566"/>
        <end position="585"/>
    </location>
</feature>
<keyword evidence="3 6" id="KW-1133">Transmembrane helix</keyword>
<feature type="transmembrane region" description="Helical" evidence="6">
    <location>
        <begin position="29"/>
        <end position="50"/>
    </location>
</feature>
<proteinExistence type="predicted"/>
<dbReference type="Proteomes" id="UP001052655">
    <property type="component" value="Unassembled WGS sequence"/>
</dbReference>
<evidence type="ECO:0000256" key="3">
    <source>
        <dbReference type="ARBA" id="ARBA00022989"/>
    </source>
</evidence>
<feature type="region of interest" description="Disordered" evidence="5">
    <location>
        <begin position="276"/>
        <end position="301"/>
    </location>
</feature>
<keyword evidence="4 6" id="KW-0472">Membrane</keyword>
<dbReference type="EMBL" id="BNDX01000018">
    <property type="protein sequence ID" value="GHI35087.1"/>
    <property type="molecule type" value="Genomic_DNA"/>
</dbReference>
<feature type="transmembrane region" description="Helical" evidence="6">
    <location>
        <begin position="121"/>
        <end position="141"/>
    </location>
</feature>
<evidence type="ECO:0000256" key="2">
    <source>
        <dbReference type="ARBA" id="ARBA00022692"/>
    </source>
</evidence>
<organism evidence="8 9">
    <name type="scientific">Streptomyces daghestanicus</name>
    <dbReference type="NCBI Taxonomy" id="66885"/>
    <lineage>
        <taxon>Bacteria</taxon>
        <taxon>Bacillati</taxon>
        <taxon>Actinomycetota</taxon>
        <taxon>Actinomycetes</taxon>
        <taxon>Kitasatosporales</taxon>
        <taxon>Streptomycetaceae</taxon>
        <taxon>Streptomyces</taxon>
    </lineage>
</organism>
<evidence type="ECO:0000259" key="7">
    <source>
        <dbReference type="Pfam" id="PF13515"/>
    </source>
</evidence>
<dbReference type="RefSeq" id="WP_190076438.1">
    <property type="nucleotide sequence ID" value="NZ_BMTC01000001.1"/>
</dbReference>
<feature type="domain" description="Integral membrane bound transporter" evidence="7">
    <location>
        <begin position="358"/>
        <end position="482"/>
    </location>
</feature>
<comment type="subcellular location">
    <subcellularLocation>
        <location evidence="1">Membrane</location>
        <topology evidence="1">Multi-pass membrane protein</topology>
    </subcellularLocation>
</comment>
<protein>
    <recommendedName>
        <fullName evidence="7">Integral membrane bound transporter domain-containing protein</fullName>
    </recommendedName>
</protein>
<gene>
    <name evidence="8" type="ORF">Sdagh_68170</name>
</gene>